<evidence type="ECO:0000256" key="2">
    <source>
        <dbReference type="SAM" id="Phobius"/>
    </source>
</evidence>
<dbReference type="OrthoDB" id="4350422at2"/>
<accession>H0E2C8</accession>
<dbReference type="PANTHER" id="PTHR37938">
    <property type="entry name" value="BLL0215 PROTEIN"/>
    <property type="match status" value="1"/>
</dbReference>
<dbReference type="Pfam" id="PF03703">
    <property type="entry name" value="bPH_2"/>
    <property type="match status" value="1"/>
</dbReference>
<feature type="domain" description="YdbS-like PH" evidence="3">
    <location>
        <begin position="69"/>
        <end position="139"/>
    </location>
</feature>
<dbReference type="EMBL" id="AGUD01000043">
    <property type="protein sequence ID" value="EHN12148.1"/>
    <property type="molecule type" value="Genomic_DNA"/>
</dbReference>
<feature type="transmembrane region" description="Helical" evidence="2">
    <location>
        <begin position="21"/>
        <end position="40"/>
    </location>
</feature>
<evidence type="ECO:0000313" key="5">
    <source>
        <dbReference type="Proteomes" id="UP000005143"/>
    </source>
</evidence>
<keyword evidence="2" id="KW-1133">Transmembrane helix</keyword>
<feature type="transmembrane region" description="Helical" evidence="2">
    <location>
        <begin position="46"/>
        <end position="65"/>
    </location>
</feature>
<dbReference type="PANTHER" id="PTHR37938:SF1">
    <property type="entry name" value="BLL0215 PROTEIN"/>
    <property type="match status" value="1"/>
</dbReference>
<dbReference type="RefSeq" id="WP_007571459.1">
    <property type="nucleotide sequence ID" value="NZ_AGUD01000043.1"/>
</dbReference>
<dbReference type="AlphaFoldDB" id="H0E2C8"/>
<evidence type="ECO:0000313" key="4">
    <source>
        <dbReference type="EMBL" id="EHN12148.1"/>
    </source>
</evidence>
<name>H0E2C8_9ACTN</name>
<dbReference type="InterPro" id="IPR005182">
    <property type="entry name" value="YdbS-like_PH"/>
</dbReference>
<evidence type="ECO:0000259" key="3">
    <source>
        <dbReference type="Pfam" id="PF03703"/>
    </source>
</evidence>
<keyword evidence="2" id="KW-0472">Membrane</keyword>
<comment type="caution">
    <text evidence="4">The sequence shown here is derived from an EMBL/GenBank/DDBJ whole genome shotgun (WGS) entry which is preliminary data.</text>
</comment>
<keyword evidence="5" id="KW-1185">Reference proteome</keyword>
<feature type="region of interest" description="Disordered" evidence="1">
    <location>
        <begin position="161"/>
        <end position="198"/>
    </location>
</feature>
<dbReference type="Proteomes" id="UP000005143">
    <property type="component" value="Unassembled WGS sequence"/>
</dbReference>
<evidence type="ECO:0000256" key="1">
    <source>
        <dbReference type="SAM" id="MobiDB-lite"/>
    </source>
</evidence>
<feature type="compositionally biased region" description="Basic and acidic residues" evidence="1">
    <location>
        <begin position="168"/>
        <end position="198"/>
    </location>
</feature>
<sequence length="198" mass="22125">MDLHADERILYAQSPSWRSQFTLHLGALVAAILVGAIVFLAVDPDWIGILVGIAVAVVAVVLLWLERSRTKYVITTHRIHVREGLISKELQETRLDRIQNVTVNQSVAQRLLMIGTVDYDTAGDDGSRFRMEGVPRPQGLVRLVDTAQRDALESERRKAAIAEAEADASVRSRYERGGYDDPAARDDRPRGERDLDQP</sequence>
<proteinExistence type="predicted"/>
<gene>
    <name evidence="4" type="ORF">PAI11_09410</name>
</gene>
<keyword evidence="2" id="KW-0812">Transmembrane</keyword>
<reference evidence="4 5" key="1">
    <citation type="journal article" date="2013" name="Biodegradation">
        <title>Quantitative proteomic analysis of ibuprofen-degrading Patulibacter sp. strain I11.</title>
        <authorList>
            <person name="Almeida B."/>
            <person name="Kjeldal H."/>
            <person name="Lolas I."/>
            <person name="Knudsen A.D."/>
            <person name="Carvalho G."/>
            <person name="Nielsen K.L."/>
            <person name="Barreto Crespo M.T."/>
            <person name="Stensballe A."/>
            <person name="Nielsen J.L."/>
        </authorList>
    </citation>
    <scope>NUCLEOTIDE SEQUENCE [LARGE SCALE GENOMIC DNA]</scope>
    <source>
        <strain evidence="4 5">I11</strain>
    </source>
</reference>
<protein>
    <recommendedName>
        <fullName evidence="3">YdbS-like PH domain-containing protein</fullName>
    </recommendedName>
</protein>
<organism evidence="4 5">
    <name type="scientific">Patulibacter medicamentivorans</name>
    <dbReference type="NCBI Taxonomy" id="1097667"/>
    <lineage>
        <taxon>Bacteria</taxon>
        <taxon>Bacillati</taxon>
        <taxon>Actinomycetota</taxon>
        <taxon>Thermoleophilia</taxon>
        <taxon>Solirubrobacterales</taxon>
        <taxon>Patulibacteraceae</taxon>
        <taxon>Patulibacter</taxon>
    </lineage>
</organism>